<dbReference type="EMBL" id="CP096022">
    <property type="protein sequence ID" value="UPM44972.1"/>
    <property type="molecule type" value="Genomic_DNA"/>
</dbReference>
<feature type="transmembrane region" description="Helical" evidence="1">
    <location>
        <begin position="102"/>
        <end position="125"/>
    </location>
</feature>
<sequence>MSTLVIAKKDFKDAIRARTLQLLVAFFVGFTTLVFHYHRSRLGEEPTFTTLFDGIIGMLGVVVPVLGMMVGYKAIVGERESGSLKLLLALPHSRRDVMLGKFLGRSAIVVVTMAVGFVLIGIQTILFTDLFSLTKFLFAAGEITLFGIMFVAIAMAFSTAMRSSMTASIGALGLTILFSFLWDFLYGLFAQFVDPIQIDPETGWGSPDPGPNWLFLLKRLNPRQAFYEPSPYEISEPIPFYLDPWFGWVIVVAWLVVPLGLAYLRFRNSDLT</sequence>
<feature type="transmembrane region" description="Helical" evidence="1">
    <location>
        <begin position="169"/>
        <end position="189"/>
    </location>
</feature>
<evidence type="ECO:0000313" key="2">
    <source>
        <dbReference type="EMBL" id="UPM44972.1"/>
    </source>
</evidence>
<feature type="transmembrane region" description="Helical" evidence="1">
    <location>
        <begin position="50"/>
        <end position="72"/>
    </location>
</feature>
<keyword evidence="1" id="KW-1133">Transmembrane helix</keyword>
<feature type="transmembrane region" description="Helical" evidence="1">
    <location>
        <begin position="137"/>
        <end position="157"/>
    </location>
</feature>
<keyword evidence="1" id="KW-0812">Transmembrane</keyword>
<name>A0A8U0A787_9EURY</name>
<evidence type="ECO:0000313" key="3">
    <source>
        <dbReference type="Proteomes" id="UP000831768"/>
    </source>
</evidence>
<feature type="transmembrane region" description="Helical" evidence="1">
    <location>
        <begin position="20"/>
        <end position="38"/>
    </location>
</feature>
<gene>
    <name evidence="2" type="ORF">MW046_18100</name>
</gene>
<proteinExistence type="predicted"/>
<dbReference type="GO" id="GO:0140359">
    <property type="term" value="F:ABC-type transporter activity"/>
    <property type="evidence" value="ECO:0007669"/>
    <property type="project" value="InterPro"/>
</dbReference>
<dbReference type="RefSeq" id="WP_247995626.1">
    <property type="nucleotide sequence ID" value="NZ_CP096022.1"/>
</dbReference>
<dbReference type="KEGG" id="haad:MW046_18100"/>
<keyword evidence="1" id="KW-0472">Membrane</keyword>
<keyword evidence="3" id="KW-1185">Reference proteome</keyword>
<dbReference type="GO" id="GO:0005886">
    <property type="term" value="C:plasma membrane"/>
    <property type="evidence" value="ECO:0007669"/>
    <property type="project" value="UniProtKB-SubCell"/>
</dbReference>
<evidence type="ECO:0000256" key="1">
    <source>
        <dbReference type="SAM" id="Phobius"/>
    </source>
</evidence>
<dbReference type="Proteomes" id="UP000831768">
    <property type="component" value="Plasmid unnamed3"/>
</dbReference>
<protein>
    <submittedName>
        <fullName evidence="2">ABC transporter permease</fullName>
    </submittedName>
</protein>
<dbReference type="PANTHER" id="PTHR43471:SF1">
    <property type="entry name" value="ABC TRANSPORTER PERMEASE PROTEIN NOSY-RELATED"/>
    <property type="match status" value="1"/>
</dbReference>
<feature type="transmembrane region" description="Helical" evidence="1">
    <location>
        <begin position="245"/>
        <end position="264"/>
    </location>
</feature>
<geneLocation type="plasmid" evidence="2 3">
    <name>unnamed3</name>
</geneLocation>
<dbReference type="GeneID" id="71930001"/>
<dbReference type="PANTHER" id="PTHR43471">
    <property type="entry name" value="ABC TRANSPORTER PERMEASE"/>
    <property type="match status" value="1"/>
</dbReference>
<accession>A0A8U0A787</accession>
<dbReference type="Pfam" id="PF12679">
    <property type="entry name" value="ABC2_membrane_2"/>
    <property type="match status" value="1"/>
</dbReference>
<reference evidence="2" key="1">
    <citation type="submission" date="2022-04" db="EMBL/GenBank/DDBJ databases">
        <title>Halocatena sp. nov., isolated from a salt lake.</title>
        <authorList>
            <person name="Cui H.-L."/>
        </authorList>
    </citation>
    <scope>NUCLEOTIDE SEQUENCE</scope>
    <source>
        <strain evidence="2">AD-1</strain>
        <plasmid evidence="2">unnamed3</plasmid>
    </source>
</reference>
<keyword evidence="2" id="KW-0614">Plasmid</keyword>
<organism evidence="2 3">
    <name type="scientific">Halocatena salina</name>
    <dbReference type="NCBI Taxonomy" id="2934340"/>
    <lineage>
        <taxon>Archaea</taxon>
        <taxon>Methanobacteriati</taxon>
        <taxon>Methanobacteriota</taxon>
        <taxon>Stenosarchaea group</taxon>
        <taxon>Halobacteria</taxon>
        <taxon>Halobacteriales</taxon>
        <taxon>Natronomonadaceae</taxon>
        <taxon>Halocatena</taxon>
    </lineage>
</organism>
<dbReference type="AlphaFoldDB" id="A0A8U0A787"/>